<accession>A0ABR7V5Y0</accession>
<dbReference type="EMBL" id="JABTCG010000001">
    <property type="protein sequence ID" value="MBD0849069.1"/>
    <property type="molecule type" value="Genomic_DNA"/>
</dbReference>
<name>A0ABR7V5Y0_9FLAO</name>
<dbReference type="Proteomes" id="UP000598350">
    <property type="component" value="Unassembled WGS sequence"/>
</dbReference>
<keyword evidence="2" id="KW-1185">Reference proteome</keyword>
<keyword evidence="1" id="KW-0456">Lyase</keyword>
<organism evidence="1 2">
    <name type="scientific">Maribacter arenosus</name>
    <dbReference type="NCBI Taxonomy" id="1854708"/>
    <lineage>
        <taxon>Bacteria</taxon>
        <taxon>Pseudomonadati</taxon>
        <taxon>Bacteroidota</taxon>
        <taxon>Flavobacteriia</taxon>
        <taxon>Flavobacteriales</taxon>
        <taxon>Flavobacteriaceae</taxon>
        <taxon>Maribacter</taxon>
    </lineage>
</organism>
<dbReference type="RefSeq" id="WP_188312215.1">
    <property type="nucleotide sequence ID" value="NZ_JABTCG010000001.1"/>
</dbReference>
<protein>
    <submittedName>
        <fullName evidence="1">Adenylosuccinate lyase</fullName>
    </submittedName>
</protein>
<evidence type="ECO:0000313" key="1">
    <source>
        <dbReference type="EMBL" id="MBD0849069.1"/>
    </source>
</evidence>
<proteinExistence type="predicted"/>
<dbReference type="GO" id="GO:0016829">
    <property type="term" value="F:lyase activity"/>
    <property type="evidence" value="ECO:0007669"/>
    <property type="project" value="UniProtKB-KW"/>
</dbReference>
<evidence type="ECO:0000313" key="2">
    <source>
        <dbReference type="Proteomes" id="UP000598350"/>
    </source>
</evidence>
<comment type="caution">
    <text evidence="1">The sequence shown here is derived from an EMBL/GenBank/DDBJ whole genome shotgun (WGS) entry which is preliminary data.</text>
</comment>
<reference evidence="1 2" key="1">
    <citation type="submission" date="2020-05" db="EMBL/GenBank/DDBJ databases">
        <title>The draft genome sequence of Maribacter arenosus CAU 1321.</title>
        <authorList>
            <person name="Mu L."/>
        </authorList>
    </citation>
    <scope>NUCLEOTIDE SEQUENCE [LARGE SCALE GENOMIC DNA]</scope>
    <source>
        <strain evidence="1 2">CAU 1321</strain>
    </source>
</reference>
<gene>
    <name evidence="1" type="ORF">HPE63_00190</name>
</gene>
<sequence>MTQDELTTALDYVNATRKKRMQMANLVMQTPELLSPLFKIAFKGQDPISSKACWILEFVAKQNLDLILPHIDLFTQKISTLNLDSSVRPMAKICEFLTKAYFSKKKNKTKTTLTTAHLELMATTCFDWLIGEHKVATKAYSMTSLLLLGYKLDWIHAELKLVLEQNYANGSAAYKARARMTLEKLKSVKSC</sequence>